<comment type="caution">
    <text evidence="3">The sequence shown here is derived from an EMBL/GenBank/DDBJ whole genome shotgun (WGS) entry which is preliminary data.</text>
</comment>
<sequence>MHYEDDIDPRTSKPEMILTYNDTKGGVNMVDTLCAQYNYVHGTGRWLVASFYSMLNVAGINAFIVYNGNNPDSKKASKRISPNAFHDSPL</sequence>
<dbReference type="InterPro" id="IPR029526">
    <property type="entry name" value="PGBD"/>
</dbReference>
<keyword evidence="1" id="KW-1133">Transmembrane helix</keyword>
<accession>A0AAV8Z1U0</accession>
<proteinExistence type="predicted"/>
<keyword evidence="1" id="KW-0812">Transmembrane</keyword>
<evidence type="ECO:0000259" key="2">
    <source>
        <dbReference type="Pfam" id="PF13843"/>
    </source>
</evidence>
<protein>
    <recommendedName>
        <fullName evidence="2">PiggyBac transposable element-derived protein domain-containing protein</fullName>
    </recommendedName>
</protein>
<dbReference type="EMBL" id="JANEYF010001784">
    <property type="protein sequence ID" value="KAJ8957298.1"/>
    <property type="molecule type" value="Genomic_DNA"/>
</dbReference>
<reference evidence="3" key="1">
    <citation type="journal article" date="2023" name="Insect Mol. Biol.">
        <title>Genome sequencing provides insights into the evolution of gene families encoding plant cell wall-degrading enzymes in longhorned beetles.</title>
        <authorList>
            <person name="Shin N.R."/>
            <person name="Okamura Y."/>
            <person name="Kirsch R."/>
            <person name="Pauchet Y."/>
        </authorList>
    </citation>
    <scope>NUCLEOTIDE SEQUENCE</scope>
    <source>
        <strain evidence="3">RBIC_L_NR</strain>
    </source>
</reference>
<dbReference type="Proteomes" id="UP001162156">
    <property type="component" value="Unassembled WGS sequence"/>
</dbReference>
<evidence type="ECO:0000256" key="1">
    <source>
        <dbReference type="SAM" id="Phobius"/>
    </source>
</evidence>
<keyword evidence="1" id="KW-0472">Membrane</keyword>
<dbReference type="AlphaFoldDB" id="A0AAV8Z1U0"/>
<name>A0AAV8Z1U0_9CUCU</name>
<evidence type="ECO:0000313" key="4">
    <source>
        <dbReference type="Proteomes" id="UP001162156"/>
    </source>
</evidence>
<evidence type="ECO:0000313" key="3">
    <source>
        <dbReference type="EMBL" id="KAJ8957298.1"/>
    </source>
</evidence>
<dbReference type="PANTHER" id="PTHR46599:SF6">
    <property type="entry name" value="DUAL SPECIFICITY PHOSPHATASE 26"/>
    <property type="match status" value="1"/>
</dbReference>
<dbReference type="PANTHER" id="PTHR46599">
    <property type="entry name" value="PIGGYBAC TRANSPOSABLE ELEMENT-DERIVED PROTEIN 4"/>
    <property type="match status" value="1"/>
</dbReference>
<keyword evidence="4" id="KW-1185">Reference proteome</keyword>
<dbReference type="Pfam" id="PF13843">
    <property type="entry name" value="DDE_Tnp_1_7"/>
    <property type="match status" value="1"/>
</dbReference>
<gene>
    <name evidence="3" type="ORF">NQ314_006584</name>
</gene>
<organism evidence="3 4">
    <name type="scientific">Rhamnusium bicolor</name>
    <dbReference type="NCBI Taxonomy" id="1586634"/>
    <lineage>
        <taxon>Eukaryota</taxon>
        <taxon>Metazoa</taxon>
        <taxon>Ecdysozoa</taxon>
        <taxon>Arthropoda</taxon>
        <taxon>Hexapoda</taxon>
        <taxon>Insecta</taxon>
        <taxon>Pterygota</taxon>
        <taxon>Neoptera</taxon>
        <taxon>Endopterygota</taxon>
        <taxon>Coleoptera</taxon>
        <taxon>Polyphaga</taxon>
        <taxon>Cucujiformia</taxon>
        <taxon>Chrysomeloidea</taxon>
        <taxon>Cerambycidae</taxon>
        <taxon>Lepturinae</taxon>
        <taxon>Rhagiini</taxon>
        <taxon>Rhamnusium</taxon>
    </lineage>
</organism>
<feature type="transmembrane region" description="Helical" evidence="1">
    <location>
        <begin position="46"/>
        <end position="66"/>
    </location>
</feature>
<feature type="domain" description="PiggyBac transposable element-derived protein" evidence="2">
    <location>
        <begin position="9"/>
        <end position="63"/>
    </location>
</feature>